<dbReference type="InterPro" id="IPR000788">
    <property type="entry name" value="RNR_lg_C"/>
</dbReference>
<protein>
    <recommendedName>
        <fullName evidence="3">Ribonucleoside-diphosphate reductase</fullName>
        <ecNumber evidence="3">1.17.4.1</ecNumber>
    </recommendedName>
</protein>
<reference evidence="6" key="1">
    <citation type="submission" date="2018-10" db="EMBL/GenBank/DDBJ databases">
        <title>Hidden diversity of soil giant viruses.</title>
        <authorList>
            <person name="Schulz F."/>
            <person name="Alteio L."/>
            <person name="Goudeau D."/>
            <person name="Ryan E.M."/>
            <person name="Malmstrom R.R."/>
            <person name="Blanchard J."/>
            <person name="Woyke T."/>
        </authorList>
    </citation>
    <scope>NUCLEOTIDE SEQUENCE</scope>
    <source>
        <strain evidence="6">TEV1</strain>
    </source>
</reference>
<dbReference type="InterPro" id="IPR013346">
    <property type="entry name" value="NrdE_NrdA_C"/>
</dbReference>
<dbReference type="NCBIfam" id="TIGR02506">
    <property type="entry name" value="NrdE_NrdA"/>
    <property type="match status" value="1"/>
</dbReference>
<dbReference type="EC" id="1.17.4.1" evidence="3"/>
<dbReference type="PANTHER" id="PTHR11573:SF6">
    <property type="entry name" value="RIBONUCLEOSIDE-DIPHOSPHATE REDUCTASE LARGE SUBUNIT"/>
    <property type="match status" value="1"/>
</dbReference>
<dbReference type="UniPathway" id="UPA00326"/>
<dbReference type="InterPro" id="IPR008926">
    <property type="entry name" value="RNR_R1-su_N"/>
</dbReference>
<comment type="catalytic activity">
    <reaction evidence="3">
        <text>a 2'-deoxyribonucleoside 5'-diphosphate + [thioredoxin]-disulfide + H2O = a ribonucleoside 5'-diphosphate + [thioredoxin]-dithiol</text>
        <dbReference type="Rhea" id="RHEA:23252"/>
        <dbReference type="Rhea" id="RHEA-COMP:10698"/>
        <dbReference type="Rhea" id="RHEA-COMP:10700"/>
        <dbReference type="ChEBI" id="CHEBI:15377"/>
        <dbReference type="ChEBI" id="CHEBI:29950"/>
        <dbReference type="ChEBI" id="CHEBI:50058"/>
        <dbReference type="ChEBI" id="CHEBI:57930"/>
        <dbReference type="ChEBI" id="CHEBI:73316"/>
        <dbReference type="EC" id="1.17.4.1"/>
    </reaction>
</comment>
<dbReference type="GO" id="GO:0005524">
    <property type="term" value="F:ATP binding"/>
    <property type="evidence" value="ECO:0007669"/>
    <property type="project" value="InterPro"/>
</dbReference>
<evidence type="ECO:0000256" key="1">
    <source>
        <dbReference type="ARBA" id="ARBA00010406"/>
    </source>
</evidence>
<evidence type="ECO:0000259" key="5">
    <source>
        <dbReference type="Pfam" id="PF02867"/>
    </source>
</evidence>
<dbReference type="Pfam" id="PF00317">
    <property type="entry name" value="Ribonuc_red_lgN"/>
    <property type="match status" value="1"/>
</dbReference>
<proteinExistence type="inferred from homology"/>
<dbReference type="Pfam" id="PF02867">
    <property type="entry name" value="Ribonuc_red_lgC"/>
    <property type="match status" value="1"/>
</dbReference>
<dbReference type="GO" id="GO:0009263">
    <property type="term" value="P:deoxyribonucleotide biosynthetic process"/>
    <property type="evidence" value="ECO:0007669"/>
    <property type="project" value="UniProtKB-KW"/>
</dbReference>
<dbReference type="PRINTS" id="PR01183">
    <property type="entry name" value="RIBORDTASEM1"/>
</dbReference>
<feature type="domain" description="Ribonucleotide reductase large subunit C-terminal" evidence="5">
    <location>
        <begin position="248"/>
        <end position="773"/>
    </location>
</feature>
<feature type="domain" description="Ribonucleotide reductase large subunit N-terminal" evidence="4">
    <location>
        <begin position="162"/>
        <end position="244"/>
    </location>
</feature>
<keyword evidence="3" id="KW-0215">Deoxyribonucleotide synthesis</keyword>
<keyword evidence="2 3" id="KW-0560">Oxidoreductase</keyword>
<dbReference type="EMBL" id="MK071981">
    <property type="protein sequence ID" value="AYV75912.1"/>
    <property type="molecule type" value="Genomic_DNA"/>
</dbReference>
<evidence type="ECO:0000259" key="4">
    <source>
        <dbReference type="Pfam" id="PF00317"/>
    </source>
</evidence>
<evidence type="ECO:0000313" key="6">
    <source>
        <dbReference type="EMBL" id="AYV75912.1"/>
    </source>
</evidence>
<evidence type="ECO:0000256" key="3">
    <source>
        <dbReference type="RuleBase" id="RU003410"/>
    </source>
</evidence>
<accession>A0A3G4ZM24</accession>
<dbReference type="PANTHER" id="PTHR11573">
    <property type="entry name" value="RIBONUCLEOSIDE-DIPHOSPHATE REDUCTASE LARGE CHAIN"/>
    <property type="match status" value="1"/>
</dbReference>
<dbReference type="GO" id="GO:0004748">
    <property type="term" value="F:ribonucleoside-diphosphate reductase activity, thioredoxin disulfide as acceptor"/>
    <property type="evidence" value="ECO:0007669"/>
    <property type="project" value="UniProtKB-EC"/>
</dbReference>
<dbReference type="SUPFAM" id="SSF48168">
    <property type="entry name" value="R1 subunit of ribonucleotide reductase, N-terminal domain"/>
    <property type="match status" value="1"/>
</dbReference>
<dbReference type="InterPro" id="IPR039718">
    <property type="entry name" value="Rrm1"/>
</dbReference>
<dbReference type="SUPFAM" id="SSF51998">
    <property type="entry name" value="PFL-like glycyl radical enzymes"/>
    <property type="match status" value="1"/>
</dbReference>
<comment type="similarity">
    <text evidence="1 3">Belongs to the ribonucleoside diphosphate reductase large chain family.</text>
</comment>
<evidence type="ECO:0000256" key="2">
    <source>
        <dbReference type="ARBA" id="ARBA00023002"/>
    </source>
</evidence>
<name>A0A3G4ZM24_9VIRU</name>
<comment type="function">
    <text evidence="3">Provides the precursors necessary for DNA synthesis. Catalyzes the biosynthesis of deoxyribonucleotides from the corresponding ribonucleotides.</text>
</comment>
<gene>
    <name evidence="6" type="ORF">Terrestrivirus3_181</name>
</gene>
<organism evidence="6">
    <name type="scientific">Terrestrivirus sp</name>
    <dbReference type="NCBI Taxonomy" id="2487775"/>
    <lineage>
        <taxon>Viruses</taxon>
        <taxon>Varidnaviria</taxon>
        <taxon>Bamfordvirae</taxon>
        <taxon>Nucleocytoviricota</taxon>
        <taxon>Megaviricetes</taxon>
        <taxon>Imitervirales</taxon>
        <taxon>Mimiviridae</taxon>
        <taxon>Klosneuvirinae</taxon>
    </lineage>
</organism>
<dbReference type="CDD" id="cd01679">
    <property type="entry name" value="RNR_I"/>
    <property type="match status" value="1"/>
</dbReference>
<sequence>MKNNMYIPENTKSLGKYGTKMLLLDTNRLKNIETCYEVVYSIIKDYCNDVGLKSINCENVSIEINKALKDVMTLQELYVYIADYCVTKSSYHPEYKKLASVITVDELNSRTMEDYKIVVSQLYNNIDKNGNSAPLVSKKLHDIVMEHNEEIQKELNFDKDYGFDYFGIKTLERSYLYKLLYEKNIDGVIVETNRIVERPQHMFMRVALGIHGSNLVRVFETYKLLSDRFIVHATPTLFNAGSTRPQMSSCFLLHMSDSIEGIFDTVSDIAKISKWAGGIGFSLTNIRAKGSIIRKTNGVSDGIVPLCQLLTWEGKYVNQGGKRNGSIAVYIEPWHADIYDFCELRRNNGKESAKARDLFLGLWVPDLFMKRVKQGGMWSLMCPDECPGLATSHGEKFEKLYMQYEQEHRYKKQVRAVDLWYHILSCQIETGMPYMLFKDHVNHKSNQQNLGTIQCSNLCTEILEFTDENTTAVCNLASICLPRLINNNNKVFDFEKLISVTRVLVRNLDIIIDENFYPTEKTKNSNSKHRPIGIGIQGLADLYNLMSYPFDSEEARLLNKQIFETIYYAALCESNELAIKYGQYESFPGSPTSEGKLQFHLWGLDYEKDLLMGYDWGTLIESIKKHGLRNSLLTTCMPTASTAQIMGNSESIEPYLTNIFTRSTLAGEFIVINENLLNDLIRENLWNDSVRKKIIVFNGSIQNISEIPDKIKKIYKTAFELKLKEIVSQSCDRAPFIDQSQSLNLFMEKSDFDVLTSAHFYSWEHGLKTGMYYLRTRPAVDPTQFGIEASEIQKIKNDLINTNMNKDNEEKICKWRPGVKISDCSSCT</sequence>
<dbReference type="InterPro" id="IPR013509">
    <property type="entry name" value="RNR_lsu_N"/>
</dbReference>
<dbReference type="Gene3D" id="3.20.70.20">
    <property type="match status" value="1"/>
</dbReference>